<dbReference type="Proteomes" id="UP000645217">
    <property type="component" value="Unassembled WGS sequence"/>
</dbReference>
<keyword evidence="2" id="KW-0812">Transmembrane</keyword>
<feature type="domain" description="DUF6542" evidence="3">
    <location>
        <begin position="12"/>
        <end position="122"/>
    </location>
</feature>
<keyword evidence="5" id="KW-1185">Reference proteome</keyword>
<evidence type="ECO:0000313" key="4">
    <source>
        <dbReference type="EMBL" id="GGK68587.1"/>
    </source>
</evidence>
<protein>
    <recommendedName>
        <fullName evidence="3">DUF6542 domain-containing protein</fullName>
    </recommendedName>
</protein>
<keyword evidence="2" id="KW-1133">Transmembrane helix</keyword>
<dbReference type="AlphaFoldDB" id="A0A917QUE6"/>
<evidence type="ECO:0000256" key="1">
    <source>
        <dbReference type="SAM" id="MobiDB-lite"/>
    </source>
</evidence>
<gene>
    <name evidence="4" type="ORF">GCM10007964_09400</name>
</gene>
<dbReference type="RefSeq" id="WP_229690854.1">
    <property type="nucleotide sequence ID" value="NZ_BMNT01000004.1"/>
</dbReference>
<dbReference type="InterPro" id="IPR046672">
    <property type="entry name" value="DUF6542"/>
</dbReference>
<dbReference type="EMBL" id="BMNT01000004">
    <property type="protein sequence ID" value="GGK68587.1"/>
    <property type="molecule type" value="Genomic_DNA"/>
</dbReference>
<proteinExistence type="predicted"/>
<evidence type="ECO:0000256" key="2">
    <source>
        <dbReference type="SAM" id="Phobius"/>
    </source>
</evidence>
<reference evidence="4" key="1">
    <citation type="journal article" date="2014" name="Int. J. Syst. Evol. Microbiol.">
        <title>Complete genome sequence of Corynebacterium casei LMG S-19264T (=DSM 44701T), isolated from a smear-ripened cheese.</title>
        <authorList>
            <consortium name="US DOE Joint Genome Institute (JGI-PGF)"/>
            <person name="Walter F."/>
            <person name="Albersmeier A."/>
            <person name="Kalinowski J."/>
            <person name="Ruckert C."/>
        </authorList>
    </citation>
    <scope>NUCLEOTIDE SEQUENCE</scope>
    <source>
        <strain evidence="4">JCM 13064</strain>
    </source>
</reference>
<evidence type="ECO:0000313" key="5">
    <source>
        <dbReference type="Proteomes" id="UP000645217"/>
    </source>
</evidence>
<evidence type="ECO:0000259" key="3">
    <source>
        <dbReference type="Pfam" id="PF20177"/>
    </source>
</evidence>
<dbReference type="Pfam" id="PF20177">
    <property type="entry name" value="DUF6542"/>
    <property type="match status" value="1"/>
</dbReference>
<feature type="transmembrane region" description="Helical" evidence="2">
    <location>
        <begin position="13"/>
        <end position="31"/>
    </location>
</feature>
<feature type="transmembrane region" description="Helical" evidence="2">
    <location>
        <begin position="61"/>
        <end position="84"/>
    </location>
</feature>
<feature type="compositionally biased region" description="Low complexity" evidence="1">
    <location>
        <begin position="148"/>
        <end position="182"/>
    </location>
</feature>
<organism evidence="4 5">
    <name type="scientific">Sphaerisporangium melleum</name>
    <dbReference type="NCBI Taxonomy" id="321316"/>
    <lineage>
        <taxon>Bacteria</taxon>
        <taxon>Bacillati</taxon>
        <taxon>Actinomycetota</taxon>
        <taxon>Actinomycetes</taxon>
        <taxon>Streptosporangiales</taxon>
        <taxon>Streptosporangiaceae</taxon>
        <taxon>Sphaerisporangium</taxon>
    </lineage>
</organism>
<sequence>MVAQERARPGVRLTTRGAVALIFVVTLAARVTGATPVIGLAFCAACLAGVLLVQQRDLLSLVVTPPLTFFAASLVGTVAGALGAPSPLQAFGLGMIAGLSAAAPWLFGGSALVLAVAWFRGLPGNVSELRAELRAARAARSGPPVSPAKPAGGHPAPAAERPGTDGPVTAAGRPAPAAERPVSAMERPVRAAGRARPGVGQVYAPEPEGYFEPRVYGTPREAEED</sequence>
<keyword evidence="2" id="KW-0472">Membrane</keyword>
<feature type="transmembrane region" description="Helical" evidence="2">
    <location>
        <begin position="37"/>
        <end position="54"/>
    </location>
</feature>
<reference evidence="4" key="2">
    <citation type="submission" date="2020-09" db="EMBL/GenBank/DDBJ databases">
        <authorList>
            <person name="Sun Q."/>
            <person name="Ohkuma M."/>
        </authorList>
    </citation>
    <scope>NUCLEOTIDE SEQUENCE</scope>
    <source>
        <strain evidence="4">JCM 13064</strain>
    </source>
</reference>
<comment type="caution">
    <text evidence="4">The sequence shown here is derived from an EMBL/GenBank/DDBJ whole genome shotgun (WGS) entry which is preliminary data.</text>
</comment>
<feature type="compositionally biased region" description="Low complexity" evidence="1">
    <location>
        <begin position="190"/>
        <end position="200"/>
    </location>
</feature>
<name>A0A917QUE6_9ACTN</name>
<feature type="region of interest" description="Disordered" evidence="1">
    <location>
        <begin position="138"/>
        <end position="225"/>
    </location>
</feature>
<feature type="transmembrane region" description="Helical" evidence="2">
    <location>
        <begin position="90"/>
        <end position="119"/>
    </location>
</feature>
<accession>A0A917QUE6</accession>